<gene>
    <name evidence="1" type="ORF">ANCCAN_02932</name>
</gene>
<dbReference type="Proteomes" id="UP000252519">
    <property type="component" value="Unassembled WGS sequence"/>
</dbReference>
<reference evidence="1 2" key="1">
    <citation type="submission" date="2014-10" db="EMBL/GenBank/DDBJ databases">
        <title>Draft genome of the hookworm Ancylostoma caninum.</title>
        <authorList>
            <person name="Mitreva M."/>
        </authorList>
    </citation>
    <scope>NUCLEOTIDE SEQUENCE [LARGE SCALE GENOMIC DNA]</scope>
    <source>
        <strain evidence="1 2">Baltimore</strain>
    </source>
</reference>
<dbReference type="EMBL" id="JOJR01000018">
    <property type="protein sequence ID" value="RCN50919.1"/>
    <property type="molecule type" value="Genomic_DNA"/>
</dbReference>
<organism evidence="1 2">
    <name type="scientific">Ancylostoma caninum</name>
    <name type="common">Dog hookworm</name>
    <dbReference type="NCBI Taxonomy" id="29170"/>
    <lineage>
        <taxon>Eukaryota</taxon>
        <taxon>Metazoa</taxon>
        <taxon>Ecdysozoa</taxon>
        <taxon>Nematoda</taxon>
        <taxon>Chromadorea</taxon>
        <taxon>Rhabditida</taxon>
        <taxon>Rhabditina</taxon>
        <taxon>Rhabditomorpha</taxon>
        <taxon>Strongyloidea</taxon>
        <taxon>Ancylostomatidae</taxon>
        <taxon>Ancylostomatinae</taxon>
        <taxon>Ancylostoma</taxon>
    </lineage>
</organism>
<dbReference type="AlphaFoldDB" id="A0A368H5K6"/>
<sequence length="111" mass="12489">MLSGVGRAALESVQCRALSTTVLKRTYDPRCIHAEGFDPTKRIGQTKDVDPALSPAGMFLKQSKSYVIQNGGQFSKIDMREERPTNILLDKKKKHEHNRISLYTSPLRCGR</sequence>
<evidence type="ECO:0000313" key="2">
    <source>
        <dbReference type="Proteomes" id="UP000252519"/>
    </source>
</evidence>
<keyword evidence="2" id="KW-1185">Reference proteome</keyword>
<dbReference type="OrthoDB" id="5892387at2759"/>
<protein>
    <submittedName>
        <fullName evidence="1">Uncharacterized protein</fullName>
    </submittedName>
</protein>
<name>A0A368H5K6_ANCCA</name>
<accession>A0A368H5K6</accession>
<evidence type="ECO:0000313" key="1">
    <source>
        <dbReference type="EMBL" id="RCN50919.1"/>
    </source>
</evidence>
<comment type="caution">
    <text evidence="1">The sequence shown here is derived from an EMBL/GenBank/DDBJ whole genome shotgun (WGS) entry which is preliminary data.</text>
</comment>
<proteinExistence type="predicted"/>